<sequence length="287" mass="31024">MSARRQEAEARRRIVRALKSLAGGAAWLSREGDTVRLRREERGAGTARVVELAFHLYRKVRADGLVEEGGDGRVSLAAEGRAWLRRALAEGDSFAAQHRETVTTTMRDQTGGRMAVTIDLSESPLAWLASRRRPDGQPWVTPSQLEAGERLRADYSRAGFEARVTANWGDSVHHDRKRSGASGGIADLTAAALDARDRVHRALAAVGPELSGVLVDVCCELQGLEALERRHAWPARSGKLVLALALSGLARHYGLGEAATGGGRRCTRHWGAPDYRPRIDSAAGADG</sequence>
<evidence type="ECO:0000313" key="3">
    <source>
        <dbReference type="Proteomes" id="UP000244081"/>
    </source>
</evidence>
<dbReference type="Proteomes" id="UP000244081">
    <property type="component" value="Unassembled WGS sequence"/>
</dbReference>
<dbReference type="Pfam" id="PF20057">
    <property type="entry name" value="DUF6456"/>
    <property type="match status" value="1"/>
</dbReference>
<accession>A0A2T5V1Q7</accession>
<organism evidence="2 3">
    <name type="scientific">Breoghania corrubedonensis</name>
    <dbReference type="NCBI Taxonomy" id="665038"/>
    <lineage>
        <taxon>Bacteria</taxon>
        <taxon>Pseudomonadati</taxon>
        <taxon>Pseudomonadota</taxon>
        <taxon>Alphaproteobacteria</taxon>
        <taxon>Hyphomicrobiales</taxon>
        <taxon>Stappiaceae</taxon>
        <taxon>Breoghania</taxon>
    </lineage>
</organism>
<evidence type="ECO:0000259" key="1">
    <source>
        <dbReference type="Pfam" id="PF20057"/>
    </source>
</evidence>
<name>A0A2T5V1Q7_9HYPH</name>
<dbReference type="AlphaFoldDB" id="A0A2T5V1Q7"/>
<protein>
    <recommendedName>
        <fullName evidence="1">DUF6456 domain-containing protein</fullName>
    </recommendedName>
</protein>
<dbReference type="OrthoDB" id="7476630at2"/>
<comment type="caution">
    <text evidence="2">The sequence shown here is derived from an EMBL/GenBank/DDBJ whole genome shotgun (WGS) entry which is preliminary data.</text>
</comment>
<evidence type="ECO:0000313" key="2">
    <source>
        <dbReference type="EMBL" id="PTW57687.1"/>
    </source>
</evidence>
<keyword evidence="3" id="KW-1185">Reference proteome</keyword>
<dbReference type="EMBL" id="QAYG01000010">
    <property type="protein sequence ID" value="PTW57687.1"/>
    <property type="molecule type" value="Genomic_DNA"/>
</dbReference>
<reference evidence="2 3" key="1">
    <citation type="submission" date="2018-04" db="EMBL/GenBank/DDBJ databases">
        <title>Genomic Encyclopedia of Archaeal and Bacterial Type Strains, Phase II (KMG-II): from individual species to whole genera.</title>
        <authorList>
            <person name="Goeker M."/>
        </authorList>
    </citation>
    <scope>NUCLEOTIDE SEQUENCE [LARGE SCALE GENOMIC DNA]</scope>
    <source>
        <strain evidence="2 3">DSM 23382</strain>
    </source>
</reference>
<feature type="domain" description="DUF6456" evidence="1">
    <location>
        <begin position="117"/>
        <end position="254"/>
    </location>
</feature>
<dbReference type="InterPro" id="IPR045599">
    <property type="entry name" value="DUF6456"/>
</dbReference>
<dbReference type="RefSeq" id="WP_107991550.1">
    <property type="nucleotide sequence ID" value="NZ_QAYG01000010.1"/>
</dbReference>
<gene>
    <name evidence="2" type="ORF">C8N35_110166</name>
</gene>
<proteinExistence type="predicted"/>